<comment type="caution">
    <text evidence="1">The sequence shown here is derived from an EMBL/GenBank/DDBJ whole genome shotgun (WGS) entry which is preliminary data.</text>
</comment>
<dbReference type="AlphaFoldDB" id="A0A540NHN0"/>
<dbReference type="Proteomes" id="UP000315295">
    <property type="component" value="Unassembled WGS sequence"/>
</dbReference>
<organism evidence="1 2">
    <name type="scientific">Malus baccata</name>
    <name type="common">Siberian crab apple</name>
    <name type="synonym">Pyrus baccata</name>
    <dbReference type="NCBI Taxonomy" id="106549"/>
    <lineage>
        <taxon>Eukaryota</taxon>
        <taxon>Viridiplantae</taxon>
        <taxon>Streptophyta</taxon>
        <taxon>Embryophyta</taxon>
        <taxon>Tracheophyta</taxon>
        <taxon>Spermatophyta</taxon>
        <taxon>Magnoliopsida</taxon>
        <taxon>eudicotyledons</taxon>
        <taxon>Gunneridae</taxon>
        <taxon>Pentapetalae</taxon>
        <taxon>rosids</taxon>
        <taxon>fabids</taxon>
        <taxon>Rosales</taxon>
        <taxon>Rosaceae</taxon>
        <taxon>Amygdaloideae</taxon>
        <taxon>Maleae</taxon>
        <taxon>Malus</taxon>
    </lineage>
</organism>
<accession>A0A540NHN0</accession>
<dbReference type="EMBL" id="VIEB01000039">
    <property type="protein sequence ID" value="TQE10552.1"/>
    <property type="molecule type" value="Genomic_DNA"/>
</dbReference>
<protein>
    <submittedName>
        <fullName evidence="1">Uncharacterized protein</fullName>
    </submittedName>
</protein>
<gene>
    <name evidence="1" type="ORF">C1H46_003790</name>
</gene>
<keyword evidence="2" id="KW-1185">Reference proteome</keyword>
<sequence>MNIGLTHGVNVRIVGLQIISCCRAEFSYLLCSDSKAQLDHEGNAVDDWVQYEHPLLKAVVLLDEHEKDIGSEQMAELAGDAGKMRELQDYRCSALVDLTALEKNFENVLMFLSSCLLWF</sequence>
<proteinExistence type="predicted"/>
<evidence type="ECO:0000313" key="2">
    <source>
        <dbReference type="Proteomes" id="UP000315295"/>
    </source>
</evidence>
<reference evidence="1 2" key="1">
    <citation type="journal article" date="2019" name="G3 (Bethesda)">
        <title>Sequencing of a Wild Apple (Malus baccata) Genome Unravels the Differences Between Cultivated and Wild Apple Species Regarding Disease Resistance and Cold Tolerance.</title>
        <authorList>
            <person name="Chen X."/>
        </authorList>
    </citation>
    <scope>NUCLEOTIDE SEQUENCE [LARGE SCALE GENOMIC DNA]</scope>
    <source>
        <strain evidence="2">cv. Shandingzi</strain>
        <tissue evidence="1">Leaves</tissue>
    </source>
</reference>
<evidence type="ECO:0000313" key="1">
    <source>
        <dbReference type="EMBL" id="TQE10552.1"/>
    </source>
</evidence>
<name>A0A540NHN0_MALBA</name>